<dbReference type="SUPFAM" id="SSF52540">
    <property type="entry name" value="P-loop containing nucleoside triphosphate hydrolases"/>
    <property type="match status" value="1"/>
</dbReference>
<dbReference type="PANTHER" id="PTHR40072:SF1">
    <property type="entry name" value="MOLYBDOPTERIN-GUANINE DINUCLEOTIDE BIOSYNTHESIS ADAPTER PROTEIN"/>
    <property type="match status" value="1"/>
</dbReference>
<dbReference type="PANTHER" id="PTHR40072">
    <property type="entry name" value="MOLYBDOPTERIN-GUANINE DINUCLEOTIDE BIOSYNTHESIS ADAPTER PROTEIN-RELATED"/>
    <property type="match status" value="1"/>
</dbReference>
<sequence length="163" mass="18449">MKLFGIVGYSGSGKTTLIEKLIPWFKAQGLRVSVIKHAHHQVDLDQPGKDSWRFREIGSQEVLLVTSQRWFLMHENRESSEPDLKDLTARLSPCDLVLVEGFKHGSMPKLEVWRTITGKPLLHPDDSNIVAVATDRPVVSSLPQFNLNQPEPMALFIAQRLEL</sequence>
<dbReference type="RefSeq" id="WP_273146023.1">
    <property type="nucleotide sequence ID" value="NZ_CP053675.1"/>
</dbReference>
<dbReference type="InterPro" id="IPR027417">
    <property type="entry name" value="P-loop_NTPase"/>
</dbReference>
<dbReference type="Pfam" id="PF03205">
    <property type="entry name" value="MobB"/>
    <property type="match status" value="1"/>
</dbReference>
<dbReference type="Proteomes" id="UP000683551">
    <property type="component" value="Chromosome"/>
</dbReference>
<dbReference type="CDD" id="cd03116">
    <property type="entry name" value="MobB"/>
    <property type="match status" value="1"/>
</dbReference>
<evidence type="ECO:0000313" key="2">
    <source>
        <dbReference type="EMBL" id="QWY78768.1"/>
    </source>
</evidence>
<dbReference type="GO" id="GO:0006777">
    <property type="term" value="P:Mo-molybdopterin cofactor biosynthetic process"/>
    <property type="evidence" value="ECO:0007669"/>
    <property type="project" value="InterPro"/>
</dbReference>
<dbReference type="GO" id="GO:0005525">
    <property type="term" value="F:GTP binding"/>
    <property type="evidence" value="ECO:0007669"/>
    <property type="project" value="InterPro"/>
</dbReference>
<dbReference type="AlphaFoldDB" id="A0A9E6N036"/>
<dbReference type="InterPro" id="IPR052539">
    <property type="entry name" value="MGD_biosynthesis_adapter"/>
</dbReference>
<dbReference type="EMBL" id="CP071137">
    <property type="protein sequence ID" value="QWY78768.1"/>
    <property type="molecule type" value="Genomic_DNA"/>
</dbReference>
<proteinExistence type="predicted"/>
<evidence type="ECO:0000259" key="1">
    <source>
        <dbReference type="Pfam" id="PF03205"/>
    </source>
</evidence>
<protein>
    <submittedName>
        <fullName evidence="2">Molybdopterin-guanine dinucleotide biosynthesis protein B</fullName>
    </submittedName>
</protein>
<feature type="domain" description="Molybdopterin-guanine dinucleotide biosynthesis protein B (MobB)" evidence="1">
    <location>
        <begin position="4"/>
        <end position="135"/>
    </location>
</feature>
<gene>
    <name evidence="2" type="primary">mobB</name>
    <name evidence="2" type="ORF">JZL65_06820</name>
</gene>
<reference evidence="2" key="1">
    <citation type="submission" date="2021-02" db="EMBL/GenBank/DDBJ databases">
        <title>Comparative genomics of Ferrovum myxofaciens strains, predominant extremophile bacteria forming large biofilm stalactites in acid mine ecosystems.</title>
        <authorList>
            <person name="Burkartova K."/>
            <person name="Ridl J."/>
            <person name="Pajer P."/>
            <person name="Falteisek L."/>
        </authorList>
    </citation>
    <scope>NUCLEOTIDE SEQUENCE</scope>
    <source>
        <strain evidence="2">MI1III</strain>
    </source>
</reference>
<evidence type="ECO:0000313" key="3">
    <source>
        <dbReference type="Proteomes" id="UP000683551"/>
    </source>
</evidence>
<dbReference type="InterPro" id="IPR004435">
    <property type="entry name" value="MobB_dom"/>
</dbReference>
<dbReference type="Gene3D" id="3.40.50.300">
    <property type="entry name" value="P-loop containing nucleotide triphosphate hydrolases"/>
    <property type="match status" value="1"/>
</dbReference>
<dbReference type="NCBIfam" id="TIGR00176">
    <property type="entry name" value="mobB"/>
    <property type="match status" value="1"/>
</dbReference>
<name>A0A9E6N036_9PROT</name>
<organism evidence="2 3">
    <name type="scientific">Ferrovum myxofaciens</name>
    <dbReference type="NCBI Taxonomy" id="416213"/>
    <lineage>
        <taxon>Bacteria</taxon>
        <taxon>Pseudomonadati</taxon>
        <taxon>Pseudomonadota</taxon>
        <taxon>Betaproteobacteria</taxon>
        <taxon>Ferrovales</taxon>
        <taxon>Ferrovaceae</taxon>
        <taxon>Ferrovum</taxon>
    </lineage>
</organism>
<accession>A0A9E6N036</accession>